<dbReference type="InterPro" id="IPR001374">
    <property type="entry name" value="R3H_dom"/>
</dbReference>
<keyword evidence="3" id="KW-0378">Hydrolase</keyword>
<evidence type="ECO:0000256" key="3">
    <source>
        <dbReference type="ARBA" id="ARBA00022801"/>
    </source>
</evidence>
<keyword evidence="5" id="KW-0067">ATP-binding</keyword>
<evidence type="ECO:0000313" key="9">
    <source>
        <dbReference type="EMBL" id="SPC94211.1"/>
    </source>
</evidence>
<evidence type="ECO:0000256" key="4">
    <source>
        <dbReference type="ARBA" id="ARBA00022806"/>
    </source>
</evidence>
<dbReference type="GO" id="GO:0016787">
    <property type="term" value="F:hydrolase activity"/>
    <property type="evidence" value="ECO:0007669"/>
    <property type="project" value="UniProtKB-KW"/>
</dbReference>
<sequence length="388" mass="43765">MAKKTKQKKVYPITEAKLNVAEATTIRISQQLQNFLQSQDEVYTFEDALSNRERAVVHALCRKMGMASKSAGRGAQRRITVSKTKKKVDATKKVDSLTQMTFSEEAKVVLQDLFTHYPPDDDEVNKGVFGKKTGEIDKIRRRRDDVFSKPLMSKAEIAKKVESLASKIEKAAYLKQISEDRCKLPIASFRDVITSTIESHQVVLISGETGCGKTTQVGNGVRIHFWHDRWCGEEPLRLTFPELFSIAREKDASIADLLSFEFGMMHWNLSFIRSVHDWELESLISFMDCIYASPLKGEGEDRICLESPSHSLFAVKRYYRSLTPRTSILFPWKSIWKAKVPPRVAFRALLLWGRLLLLIICGNVALSSKIGVIGAGSLFLLDGEVGAE</sequence>
<dbReference type="FunFam" id="3.30.1370.50:FF:000002">
    <property type="entry name" value="Immunoglobulin mu DNA-binding protein 2"/>
    <property type="match status" value="1"/>
</dbReference>
<gene>
    <name evidence="9" type="ORF">FSB_LOCUS22093</name>
</gene>
<dbReference type="PROSITE" id="PS51061">
    <property type="entry name" value="R3H"/>
    <property type="match status" value="1"/>
</dbReference>
<evidence type="ECO:0000259" key="8">
    <source>
        <dbReference type="PROSITE" id="PS51061"/>
    </source>
</evidence>
<keyword evidence="2" id="KW-0547">Nucleotide-binding</keyword>
<organism evidence="9">
    <name type="scientific">Fagus sylvatica</name>
    <name type="common">Beechnut</name>
    <dbReference type="NCBI Taxonomy" id="28930"/>
    <lineage>
        <taxon>Eukaryota</taxon>
        <taxon>Viridiplantae</taxon>
        <taxon>Streptophyta</taxon>
        <taxon>Embryophyta</taxon>
        <taxon>Tracheophyta</taxon>
        <taxon>Spermatophyta</taxon>
        <taxon>Magnoliopsida</taxon>
        <taxon>eudicotyledons</taxon>
        <taxon>Gunneridae</taxon>
        <taxon>Pentapetalae</taxon>
        <taxon>rosids</taxon>
        <taxon>fabids</taxon>
        <taxon>Fagales</taxon>
        <taxon>Fagaceae</taxon>
        <taxon>Fagus</taxon>
    </lineage>
</organism>
<evidence type="ECO:0000256" key="2">
    <source>
        <dbReference type="ARBA" id="ARBA00022741"/>
    </source>
</evidence>
<dbReference type="SUPFAM" id="SSF82708">
    <property type="entry name" value="R3H domain"/>
    <property type="match status" value="1"/>
</dbReference>
<evidence type="ECO:0000256" key="6">
    <source>
        <dbReference type="ARBA" id="ARBA00022884"/>
    </source>
</evidence>
<reference evidence="9" key="1">
    <citation type="submission" date="2018-02" db="EMBL/GenBank/DDBJ databases">
        <authorList>
            <person name="Cohen D.B."/>
            <person name="Kent A.D."/>
        </authorList>
    </citation>
    <scope>NUCLEOTIDE SEQUENCE</scope>
</reference>
<dbReference type="GO" id="GO:0003723">
    <property type="term" value="F:RNA binding"/>
    <property type="evidence" value="ECO:0007669"/>
    <property type="project" value="UniProtKB-KW"/>
</dbReference>
<evidence type="ECO:0000256" key="7">
    <source>
        <dbReference type="ARBA" id="ARBA00023242"/>
    </source>
</evidence>
<keyword evidence="4" id="KW-0347">Helicase</keyword>
<evidence type="ECO:0000256" key="1">
    <source>
        <dbReference type="ARBA" id="ARBA00004123"/>
    </source>
</evidence>
<dbReference type="GO" id="GO:0004386">
    <property type="term" value="F:helicase activity"/>
    <property type="evidence" value="ECO:0007669"/>
    <property type="project" value="UniProtKB-KW"/>
</dbReference>
<keyword evidence="6" id="KW-0694">RNA-binding</keyword>
<dbReference type="InterPro" id="IPR036867">
    <property type="entry name" value="R3H_dom_sf"/>
</dbReference>
<feature type="domain" description="R3H" evidence="8">
    <location>
        <begin position="22"/>
        <end position="85"/>
    </location>
</feature>
<dbReference type="PANTHER" id="PTHR36617:SF16">
    <property type="entry name" value="OS04G0516500 PROTEIN"/>
    <property type="match status" value="1"/>
</dbReference>
<evidence type="ECO:0000256" key="5">
    <source>
        <dbReference type="ARBA" id="ARBA00022840"/>
    </source>
</evidence>
<keyword evidence="7" id="KW-0539">Nucleus</keyword>
<dbReference type="EMBL" id="OIVN01001458">
    <property type="protein sequence ID" value="SPC94211.1"/>
    <property type="molecule type" value="Genomic_DNA"/>
</dbReference>
<dbReference type="GO" id="GO:0005524">
    <property type="term" value="F:ATP binding"/>
    <property type="evidence" value="ECO:0007669"/>
    <property type="project" value="UniProtKB-KW"/>
</dbReference>
<protein>
    <recommendedName>
        <fullName evidence="8">R3H domain-containing protein</fullName>
    </recommendedName>
</protein>
<dbReference type="Pfam" id="PF01424">
    <property type="entry name" value="R3H"/>
    <property type="match status" value="1"/>
</dbReference>
<dbReference type="SUPFAM" id="SSF52540">
    <property type="entry name" value="P-loop containing nucleoside triphosphate hydrolases"/>
    <property type="match status" value="1"/>
</dbReference>
<accession>A0A2N9G4W5</accession>
<dbReference type="InterPro" id="IPR027417">
    <property type="entry name" value="P-loop_NTPase"/>
</dbReference>
<dbReference type="SMART" id="SM00393">
    <property type="entry name" value="R3H"/>
    <property type="match status" value="1"/>
</dbReference>
<dbReference type="GO" id="GO:0005634">
    <property type="term" value="C:nucleus"/>
    <property type="evidence" value="ECO:0007669"/>
    <property type="project" value="UniProtKB-SubCell"/>
</dbReference>
<dbReference type="PANTHER" id="PTHR36617">
    <property type="entry name" value="PROTEIN, PUTATIVE-RELATED"/>
    <property type="match status" value="1"/>
</dbReference>
<dbReference type="GO" id="GO:0003677">
    <property type="term" value="F:DNA binding"/>
    <property type="evidence" value="ECO:0007669"/>
    <property type="project" value="UniProtKB-ARBA"/>
</dbReference>
<dbReference type="Gene3D" id="3.40.50.300">
    <property type="entry name" value="P-loop containing nucleotide triphosphate hydrolases"/>
    <property type="match status" value="1"/>
</dbReference>
<proteinExistence type="predicted"/>
<dbReference type="Gene3D" id="3.30.1370.50">
    <property type="entry name" value="R3H-like domain"/>
    <property type="match status" value="1"/>
</dbReference>
<comment type="subcellular location">
    <subcellularLocation>
        <location evidence="1">Nucleus</location>
    </subcellularLocation>
</comment>
<name>A0A2N9G4W5_FAGSY</name>
<dbReference type="AlphaFoldDB" id="A0A2N9G4W5"/>